<dbReference type="InterPro" id="IPR037066">
    <property type="entry name" value="Plug_dom_sf"/>
</dbReference>
<keyword evidence="3 14" id="KW-0813">Transport</keyword>
<keyword evidence="10 16" id="KW-0798">TonB box</keyword>
<dbReference type="InterPro" id="IPR012910">
    <property type="entry name" value="Plug_dom"/>
</dbReference>
<evidence type="ECO:0000256" key="5">
    <source>
        <dbReference type="ARBA" id="ARBA00022496"/>
    </source>
</evidence>
<dbReference type="PROSITE" id="PS01156">
    <property type="entry name" value="TONB_DEPENDENT_REC_2"/>
    <property type="match status" value="1"/>
</dbReference>
<evidence type="ECO:0000256" key="1">
    <source>
        <dbReference type="ARBA" id="ARBA00004571"/>
    </source>
</evidence>
<dbReference type="AlphaFoldDB" id="A0A2U1TNK4"/>
<dbReference type="Pfam" id="PF00593">
    <property type="entry name" value="TonB_dep_Rec_b-barrel"/>
    <property type="match status" value="1"/>
</dbReference>
<comment type="subcellular location">
    <subcellularLocation>
        <location evidence="1 14">Cell outer membrane</location>
        <topology evidence="1 14">Multi-pass membrane protein</topology>
    </subcellularLocation>
</comment>
<dbReference type="GO" id="GO:0038023">
    <property type="term" value="F:signaling receptor activity"/>
    <property type="evidence" value="ECO:0007669"/>
    <property type="project" value="InterPro"/>
</dbReference>
<feature type="region of interest" description="Disordered" evidence="17">
    <location>
        <begin position="64"/>
        <end position="83"/>
    </location>
</feature>
<dbReference type="GO" id="GO:0009279">
    <property type="term" value="C:cell outer membrane"/>
    <property type="evidence" value="ECO:0007669"/>
    <property type="project" value="UniProtKB-SubCell"/>
</dbReference>
<comment type="similarity">
    <text evidence="2 14 16">Belongs to the TonB-dependent receptor family.</text>
</comment>
<evidence type="ECO:0000256" key="16">
    <source>
        <dbReference type="RuleBase" id="RU003357"/>
    </source>
</evidence>
<dbReference type="SUPFAM" id="SSF56935">
    <property type="entry name" value="Porins"/>
    <property type="match status" value="1"/>
</dbReference>
<evidence type="ECO:0000256" key="4">
    <source>
        <dbReference type="ARBA" id="ARBA00022452"/>
    </source>
</evidence>
<evidence type="ECO:0000256" key="7">
    <source>
        <dbReference type="ARBA" id="ARBA00022729"/>
    </source>
</evidence>
<dbReference type="GO" id="GO:0015344">
    <property type="term" value="F:siderophore uptake transmembrane transporter activity"/>
    <property type="evidence" value="ECO:0007669"/>
    <property type="project" value="TreeGrafter"/>
</dbReference>
<protein>
    <submittedName>
        <fullName evidence="20">TonB-dependent siderophore receptor</fullName>
    </submittedName>
</protein>
<dbReference type="NCBIfam" id="NF010048">
    <property type="entry name" value="PRK13524.1"/>
    <property type="match status" value="1"/>
</dbReference>
<evidence type="ECO:0000259" key="19">
    <source>
        <dbReference type="Pfam" id="PF07715"/>
    </source>
</evidence>
<evidence type="ECO:0000256" key="2">
    <source>
        <dbReference type="ARBA" id="ARBA00009810"/>
    </source>
</evidence>
<feature type="short sequence motif" description="TonB C-terminal box" evidence="15">
    <location>
        <begin position="706"/>
        <end position="723"/>
    </location>
</feature>
<evidence type="ECO:0000256" key="17">
    <source>
        <dbReference type="SAM" id="MobiDB-lite"/>
    </source>
</evidence>
<organism evidence="20 21">
    <name type="scientific">Brenneria roseae subsp. americana</name>
    <dbReference type="NCBI Taxonomy" id="1508507"/>
    <lineage>
        <taxon>Bacteria</taxon>
        <taxon>Pseudomonadati</taxon>
        <taxon>Pseudomonadota</taxon>
        <taxon>Gammaproteobacteria</taxon>
        <taxon>Enterobacterales</taxon>
        <taxon>Pectobacteriaceae</taxon>
        <taxon>Brenneria</taxon>
    </lineage>
</organism>
<feature type="compositionally biased region" description="Polar residues" evidence="17">
    <location>
        <begin position="65"/>
        <end position="79"/>
    </location>
</feature>
<gene>
    <name evidence="20" type="ORF">B4923_15225</name>
</gene>
<evidence type="ECO:0000256" key="8">
    <source>
        <dbReference type="ARBA" id="ARBA00023004"/>
    </source>
</evidence>
<keyword evidence="5" id="KW-0410">Iron transport</keyword>
<keyword evidence="11 14" id="KW-0472">Membrane</keyword>
<dbReference type="PANTHER" id="PTHR30069">
    <property type="entry name" value="TONB-DEPENDENT OUTER MEMBRANE RECEPTOR"/>
    <property type="match status" value="1"/>
</dbReference>
<evidence type="ECO:0000256" key="10">
    <source>
        <dbReference type="ARBA" id="ARBA00023077"/>
    </source>
</evidence>
<dbReference type="Pfam" id="PF07715">
    <property type="entry name" value="Plug"/>
    <property type="match status" value="1"/>
</dbReference>
<keyword evidence="21" id="KW-1185">Reference proteome</keyword>
<evidence type="ECO:0000256" key="9">
    <source>
        <dbReference type="ARBA" id="ARBA00023065"/>
    </source>
</evidence>
<evidence type="ECO:0000259" key="18">
    <source>
        <dbReference type="Pfam" id="PF00593"/>
    </source>
</evidence>
<dbReference type="PANTHER" id="PTHR30069:SF8">
    <property type="entry name" value="TONB-DEPENDENT SIDEROPHORE RECEPTOR PROTEIN"/>
    <property type="match status" value="1"/>
</dbReference>
<feature type="compositionally biased region" description="Polar residues" evidence="17">
    <location>
        <begin position="383"/>
        <end position="399"/>
    </location>
</feature>
<dbReference type="Gene3D" id="2.40.170.20">
    <property type="entry name" value="TonB-dependent receptor, beta-barrel domain"/>
    <property type="match status" value="1"/>
</dbReference>
<keyword evidence="9" id="KW-0406">Ion transport</keyword>
<keyword evidence="7" id="KW-0732">Signal</keyword>
<evidence type="ECO:0000313" key="20">
    <source>
        <dbReference type="EMBL" id="PWC10942.1"/>
    </source>
</evidence>
<evidence type="ECO:0000256" key="13">
    <source>
        <dbReference type="ARBA" id="ARBA00023237"/>
    </source>
</evidence>
<dbReference type="InterPro" id="IPR058134">
    <property type="entry name" value="PirA/FepA/PfeA"/>
</dbReference>
<evidence type="ECO:0000256" key="14">
    <source>
        <dbReference type="PROSITE-ProRule" id="PRU01360"/>
    </source>
</evidence>
<accession>A0A2U1TNK4</accession>
<proteinExistence type="inferred from homology"/>
<sequence length="723" mass="79547">MMGGGAYAAAETDTEFEDQMVVRATAEEELKQQPGVSIITKEDIEKQPPVNDLSEIIRKMPGVNLTGNSATGTRGNNRQIDIRGMGPENTLILIDGKPVTSRNSVRYSRRGERDTRGDTNWVPPEMVERIEVLRGPAAARYGSGAAGGVVNIITKRPTNDWHGSLSLFTNQPEDSKEGATKRANFSLNGPLIDDVLTMRLYGNINKTDSDSPDINNQYAGEEGVAGREGVRNKDINTLLSWKINPQQIMDFEYAYSRQGNIYTGDTQLSGASDTTQALAESGAETNRMYRQTYGVTHNGIWDWGLSRLGFYYEKTNNTRYDEGMAGAVEGQISNSDTSPLTYKTSRLKSYRTNGELNIPLSLLVEQTVTLGAEWNRDELNDPASLQASHGIGVTTTNGESLDPSDRSSKNSAELSALYFEDNIEATPGTNIIPGLRFDYHDKFGSNWSPSLNASQELGDYFKLKAGIARVFKAPNLYQSSGGYLLPSSGRGCPIGISNSCYLMGNDNLKPEISVNKEIGLEFTYNGYDAGLTYFRNDYKNKIVGGSVVYDTVTVTSGSRPSTYDILRWENGGKALVEGLEAHLVVPVVRDTLNWRTNATYMINSKNKDTGNPLSVIPKYTINTMLDWQVTEQLSTNVGWTMYGRQKPRQYAETVNEANNGLSSKEVAAYSVVGVGVKYDINKNLRVNAGVSNLLDKRVYRENDGASTYNEPGRAYYAGITTSF</sequence>
<dbReference type="GO" id="GO:0042912">
    <property type="term" value="F:colicin transmembrane transporter activity"/>
    <property type="evidence" value="ECO:0007669"/>
    <property type="project" value="UniProtKB-ARBA"/>
</dbReference>
<dbReference type="EMBL" id="QDKJ01000012">
    <property type="protein sequence ID" value="PWC10942.1"/>
    <property type="molecule type" value="Genomic_DNA"/>
</dbReference>
<dbReference type="InterPro" id="IPR010917">
    <property type="entry name" value="TonB_rcpt_CS"/>
</dbReference>
<evidence type="ECO:0000256" key="12">
    <source>
        <dbReference type="ARBA" id="ARBA00023170"/>
    </source>
</evidence>
<keyword evidence="12 20" id="KW-0675">Receptor</keyword>
<dbReference type="NCBIfam" id="NF010051">
    <property type="entry name" value="PRK13528.1"/>
    <property type="match status" value="1"/>
</dbReference>
<dbReference type="CDD" id="cd01347">
    <property type="entry name" value="ligand_gated_channel"/>
    <property type="match status" value="1"/>
</dbReference>
<evidence type="ECO:0000313" key="21">
    <source>
        <dbReference type="Proteomes" id="UP000245138"/>
    </source>
</evidence>
<dbReference type="InterPro" id="IPR039426">
    <property type="entry name" value="TonB-dep_rcpt-like"/>
</dbReference>
<evidence type="ECO:0000256" key="3">
    <source>
        <dbReference type="ARBA" id="ARBA00022448"/>
    </source>
</evidence>
<comment type="caution">
    <text evidence="20">The sequence shown here is derived from an EMBL/GenBank/DDBJ whole genome shotgun (WGS) entry which is preliminary data.</text>
</comment>
<dbReference type="Proteomes" id="UP000245138">
    <property type="component" value="Unassembled WGS sequence"/>
</dbReference>
<keyword evidence="6 14" id="KW-0812">Transmembrane</keyword>
<dbReference type="FunFam" id="2.40.170.20:FF:000002">
    <property type="entry name" value="Colicin I TonB-dependent receptor"/>
    <property type="match status" value="1"/>
</dbReference>
<dbReference type="PROSITE" id="PS52016">
    <property type="entry name" value="TONB_DEPENDENT_REC_3"/>
    <property type="match status" value="1"/>
</dbReference>
<feature type="domain" description="TonB-dependent receptor plug" evidence="19">
    <location>
        <begin position="35"/>
        <end position="149"/>
    </location>
</feature>
<keyword evidence="4 14" id="KW-1134">Transmembrane beta strand</keyword>
<dbReference type="InterPro" id="IPR010105">
    <property type="entry name" value="TonB_sidphr_rcpt"/>
</dbReference>
<evidence type="ECO:0000256" key="6">
    <source>
        <dbReference type="ARBA" id="ARBA00022692"/>
    </source>
</evidence>
<dbReference type="InterPro" id="IPR036942">
    <property type="entry name" value="Beta-barrel_TonB_sf"/>
</dbReference>
<feature type="domain" description="TonB-dependent receptor-like beta-barrel" evidence="18">
    <location>
        <begin position="248"/>
        <end position="693"/>
    </location>
</feature>
<keyword evidence="13 14" id="KW-0998">Cell outer membrane</keyword>
<name>A0A2U1TNK4_9GAMM</name>
<dbReference type="Gene3D" id="2.170.130.10">
    <property type="entry name" value="TonB-dependent receptor, plug domain"/>
    <property type="match status" value="1"/>
</dbReference>
<dbReference type="NCBIfam" id="TIGR01783">
    <property type="entry name" value="TonB-siderophor"/>
    <property type="match status" value="1"/>
</dbReference>
<reference evidence="20 21" key="1">
    <citation type="submission" date="2018-04" db="EMBL/GenBank/DDBJ databases">
        <title>Brenneria corticis sp.nov.</title>
        <authorList>
            <person name="Li Y."/>
        </authorList>
    </citation>
    <scope>NUCLEOTIDE SEQUENCE [LARGE SCALE GENOMIC DNA]</scope>
    <source>
        <strain evidence="20 21">LMG 27715</strain>
    </source>
</reference>
<evidence type="ECO:0000256" key="15">
    <source>
        <dbReference type="PROSITE-ProRule" id="PRU10144"/>
    </source>
</evidence>
<feature type="region of interest" description="Disordered" evidence="17">
    <location>
        <begin position="383"/>
        <end position="408"/>
    </location>
</feature>
<evidence type="ECO:0000256" key="11">
    <source>
        <dbReference type="ARBA" id="ARBA00023136"/>
    </source>
</evidence>
<keyword evidence="8" id="KW-0408">Iron</keyword>
<dbReference type="InterPro" id="IPR000531">
    <property type="entry name" value="Beta-barrel_TonB"/>
</dbReference>
<dbReference type="GO" id="GO:0044718">
    <property type="term" value="P:siderophore transmembrane transport"/>
    <property type="evidence" value="ECO:0007669"/>
    <property type="project" value="TreeGrafter"/>
</dbReference>